<keyword evidence="1" id="KW-1133">Transmembrane helix</keyword>
<dbReference type="InParanoid" id="A0A540VB04"/>
<sequence>MPADIWQSLRPEQDDPGIRRVIHYADRKSLTEIARESRELIEKVHAGRLAPGETAGGTITVSNVGGLALGPLFIFIFIFIFFLLAVGADPVETYRTMLLSSLGDWYGLSEVLLRATPFVLTGLATVLPAQARLVNVGAEGARWPWARWPPPRWAHCWGDRLPMPLALVALLAAGTLGAPMWDSRSAA</sequence>
<dbReference type="PANTHER" id="PTHR47089">
    <property type="entry name" value="ABC TRANSPORTER, PERMEASE PROTEIN"/>
    <property type="match status" value="1"/>
</dbReference>
<reference evidence="3 4" key="1">
    <citation type="submission" date="2019-06" db="EMBL/GenBank/DDBJ databases">
        <title>Genome sequence of Litorilinea aerophila BAA-2444.</title>
        <authorList>
            <person name="Maclea K.S."/>
            <person name="Maurais E.G."/>
            <person name="Iannazzi L.C."/>
        </authorList>
    </citation>
    <scope>NUCLEOTIDE SEQUENCE [LARGE SCALE GENOMIC DNA]</scope>
    <source>
        <strain evidence="3 4">ATCC BAA-2444</strain>
    </source>
</reference>
<feature type="domain" description="2-oxoacid dehydrogenase acyltransferase catalytic" evidence="2">
    <location>
        <begin position="21"/>
        <end position="67"/>
    </location>
</feature>
<feature type="transmembrane region" description="Helical" evidence="1">
    <location>
        <begin position="68"/>
        <end position="88"/>
    </location>
</feature>
<keyword evidence="1" id="KW-0472">Membrane</keyword>
<organism evidence="3 4">
    <name type="scientific">Litorilinea aerophila</name>
    <dbReference type="NCBI Taxonomy" id="1204385"/>
    <lineage>
        <taxon>Bacteria</taxon>
        <taxon>Bacillati</taxon>
        <taxon>Chloroflexota</taxon>
        <taxon>Caldilineae</taxon>
        <taxon>Caldilineales</taxon>
        <taxon>Caldilineaceae</taxon>
        <taxon>Litorilinea</taxon>
    </lineage>
</organism>
<evidence type="ECO:0000259" key="2">
    <source>
        <dbReference type="Pfam" id="PF00198"/>
    </source>
</evidence>
<evidence type="ECO:0000313" key="4">
    <source>
        <dbReference type="Proteomes" id="UP000317371"/>
    </source>
</evidence>
<gene>
    <name evidence="3" type="ORF">FKZ61_18870</name>
</gene>
<dbReference type="OrthoDB" id="45037at2"/>
<name>A0A540VB04_9CHLR</name>
<dbReference type="SUPFAM" id="SSF52777">
    <property type="entry name" value="CoA-dependent acyltransferases"/>
    <property type="match status" value="1"/>
</dbReference>
<dbReference type="InterPro" id="IPR023213">
    <property type="entry name" value="CAT-like_dom_sf"/>
</dbReference>
<comment type="caution">
    <text evidence="3">The sequence shown here is derived from an EMBL/GenBank/DDBJ whole genome shotgun (WGS) entry which is preliminary data.</text>
</comment>
<protein>
    <recommendedName>
        <fullName evidence="2">2-oxoacid dehydrogenase acyltransferase catalytic domain-containing protein</fullName>
    </recommendedName>
</protein>
<dbReference type="InterPro" id="IPR001078">
    <property type="entry name" value="2-oxoacid_DH_actylTfrase"/>
</dbReference>
<dbReference type="Gene3D" id="3.30.559.10">
    <property type="entry name" value="Chloramphenicol acetyltransferase-like domain"/>
    <property type="match status" value="1"/>
</dbReference>
<dbReference type="AlphaFoldDB" id="A0A540VB04"/>
<dbReference type="Proteomes" id="UP000317371">
    <property type="component" value="Unassembled WGS sequence"/>
</dbReference>
<dbReference type="PANTHER" id="PTHR47089:SF1">
    <property type="entry name" value="GUANOSINE ABC TRANSPORTER PERMEASE PROTEIN NUPP"/>
    <property type="match status" value="1"/>
</dbReference>
<keyword evidence="4" id="KW-1185">Reference proteome</keyword>
<dbReference type="GO" id="GO:0016746">
    <property type="term" value="F:acyltransferase activity"/>
    <property type="evidence" value="ECO:0007669"/>
    <property type="project" value="InterPro"/>
</dbReference>
<evidence type="ECO:0000256" key="1">
    <source>
        <dbReference type="SAM" id="Phobius"/>
    </source>
</evidence>
<evidence type="ECO:0000313" key="3">
    <source>
        <dbReference type="EMBL" id="TQE93922.1"/>
    </source>
</evidence>
<accession>A0A540VB04</accession>
<keyword evidence="1" id="KW-0812">Transmembrane</keyword>
<proteinExistence type="predicted"/>
<dbReference type="Pfam" id="PF00198">
    <property type="entry name" value="2-oxoacid_dh"/>
    <property type="match status" value="1"/>
</dbReference>
<dbReference type="EMBL" id="VIGC01000030">
    <property type="protein sequence ID" value="TQE93922.1"/>
    <property type="molecule type" value="Genomic_DNA"/>
</dbReference>